<evidence type="ECO:0000256" key="2">
    <source>
        <dbReference type="ARBA" id="ARBA00022741"/>
    </source>
</evidence>
<keyword evidence="8" id="KW-1185">Reference proteome</keyword>
<feature type="compositionally biased region" description="Low complexity" evidence="6">
    <location>
        <begin position="9"/>
        <end position="20"/>
    </location>
</feature>
<dbReference type="PANTHER" id="PTHR42749:SF1">
    <property type="entry name" value="CELL SHAPE-DETERMINING PROTEIN MREB"/>
    <property type="match status" value="1"/>
</dbReference>
<evidence type="ECO:0000256" key="6">
    <source>
        <dbReference type="SAM" id="MobiDB-lite"/>
    </source>
</evidence>
<dbReference type="PROSITE" id="PS00329">
    <property type="entry name" value="HSP70_2"/>
    <property type="match status" value="1"/>
</dbReference>
<dbReference type="Gene3D" id="3.90.640.10">
    <property type="entry name" value="Actin, Chain A, domain 4"/>
    <property type="match status" value="1"/>
</dbReference>
<dbReference type="SUPFAM" id="SSF53067">
    <property type="entry name" value="Actin-like ATPase domain"/>
    <property type="match status" value="1"/>
</dbReference>
<proteinExistence type="inferred from homology"/>
<dbReference type="AlphaFoldDB" id="A0AAU4K7R0"/>
<evidence type="ECO:0000313" key="8">
    <source>
        <dbReference type="Proteomes" id="UP001432128"/>
    </source>
</evidence>
<reference evidence="7 8" key="1">
    <citation type="submission" date="2022-10" db="EMBL/GenBank/DDBJ databases">
        <title>The complete genomes of actinobacterial strains from the NBC collection.</title>
        <authorList>
            <person name="Joergensen T.S."/>
            <person name="Alvarez Arevalo M."/>
            <person name="Sterndorff E.B."/>
            <person name="Faurdal D."/>
            <person name="Vuksanovic O."/>
            <person name="Mourched A.-S."/>
            <person name="Charusanti P."/>
            <person name="Shaw S."/>
            <person name="Blin K."/>
            <person name="Weber T."/>
        </authorList>
    </citation>
    <scope>NUCLEOTIDE SEQUENCE [LARGE SCALE GENOMIC DNA]</scope>
    <source>
        <strain evidence="7 8">NBC_00319</strain>
    </source>
</reference>
<dbReference type="InterPro" id="IPR043129">
    <property type="entry name" value="ATPase_NBD"/>
</dbReference>
<dbReference type="InterPro" id="IPR013126">
    <property type="entry name" value="Hsp_70_fam"/>
</dbReference>
<feature type="region of interest" description="Disordered" evidence="6">
    <location>
        <begin position="1"/>
        <end position="26"/>
    </location>
</feature>
<dbReference type="KEGG" id="whr:OG579_10125"/>
<feature type="region of interest" description="Disordered" evidence="6">
    <location>
        <begin position="447"/>
        <end position="611"/>
    </location>
</feature>
<dbReference type="CDD" id="cd10170">
    <property type="entry name" value="ASKHA_NBD_HSP70"/>
    <property type="match status" value="1"/>
</dbReference>
<dbReference type="InterPro" id="IPR018181">
    <property type="entry name" value="Heat_shock_70_CS"/>
</dbReference>
<sequence length="611" mass="58955">MAGGHHNSTAGGHHTPAAAADTRRPSGLGMKIGATMSVAVSSTPSGTYDALVRPTALEVAPGREPVLASAWQAAGAEGSARLSGFTERVGDPVELVADDGRRFSGEDLYATALACLAAESRSDATSVVVTCPNGWQPYTVDMVRAAADAHGLSDVTFVPEAIASVAAAQATGRELPSDVVVVFDLGGSALDITVVRTGDESQILGRPTRSEEISGDAFDQLLLAHVLQSVDAVDSIDPFEPATIEALTALRRRCTVAKETLSVDTDTTLTVDLPGLHTETRLVRSEIESLLHDQMFAAVSLLRDAVTASGHSLRDVGALLLTGGGAAMPLVTEMLSGVLRIPVVVDADPATTSAFGAAILAAEIDAAPGVLDAMPANAAAAASEVAGATSNASASAETVVSRTVSPAPRTPVAAKSTSGRTRRLAIIGGVAVAIALITAGGLSVGTALSSSESPAATPATSAATPSASSPSAAPSAAARSGAPASAAGTSAANDAGSSGSSDGTSGGSTSGGTGSGSTGSGSGGTQSGGASNGGSTSGGTSNGSGGGTSGGSTGGGATSGGSTGGSGSTGGGSGSGDTGSGGDTVPEQTFNPIPTVPALPTVPGLGGLFGR</sequence>
<keyword evidence="4" id="KW-0346">Stress response</keyword>
<gene>
    <name evidence="7" type="ORF">OG579_10125</name>
</gene>
<dbReference type="GO" id="GO:0005524">
    <property type="term" value="F:ATP binding"/>
    <property type="evidence" value="ECO:0007669"/>
    <property type="project" value="UniProtKB-KW"/>
</dbReference>
<feature type="compositionally biased region" description="Low complexity" evidence="6">
    <location>
        <begin position="449"/>
        <end position="503"/>
    </location>
</feature>
<keyword evidence="5" id="KW-0143">Chaperone</keyword>
<feature type="compositionally biased region" description="Gly residues" evidence="6">
    <location>
        <begin position="504"/>
        <end position="582"/>
    </location>
</feature>
<keyword evidence="2" id="KW-0547">Nucleotide-binding</keyword>
<dbReference type="EMBL" id="CP108021">
    <property type="protein sequence ID" value="WUM22089.1"/>
    <property type="molecule type" value="Genomic_DNA"/>
</dbReference>
<evidence type="ECO:0000256" key="3">
    <source>
        <dbReference type="ARBA" id="ARBA00022840"/>
    </source>
</evidence>
<evidence type="ECO:0000256" key="4">
    <source>
        <dbReference type="ARBA" id="ARBA00023016"/>
    </source>
</evidence>
<dbReference type="RefSeq" id="WP_328859023.1">
    <property type="nucleotide sequence ID" value="NZ_CP108021.1"/>
</dbReference>
<accession>A0AAU4K7R0</accession>
<evidence type="ECO:0000313" key="7">
    <source>
        <dbReference type="EMBL" id="WUM22089.1"/>
    </source>
</evidence>
<keyword evidence="3" id="KW-0067">ATP-binding</keyword>
<dbReference type="Pfam" id="PF00012">
    <property type="entry name" value="HSP70"/>
    <property type="match status" value="1"/>
</dbReference>
<dbReference type="Gene3D" id="3.30.420.40">
    <property type="match status" value="2"/>
</dbReference>
<evidence type="ECO:0000256" key="5">
    <source>
        <dbReference type="ARBA" id="ARBA00023186"/>
    </source>
</evidence>
<protein>
    <submittedName>
        <fullName evidence="7">Hsp70 family protein</fullName>
    </submittedName>
</protein>
<name>A0AAU4K7R0_9NOCA</name>
<evidence type="ECO:0000256" key="1">
    <source>
        <dbReference type="ARBA" id="ARBA00007381"/>
    </source>
</evidence>
<organism evidence="7 8">
    <name type="scientific">Williamsia herbipolensis</name>
    <dbReference type="NCBI Taxonomy" id="1603258"/>
    <lineage>
        <taxon>Bacteria</taxon>
        <taxon>Bacillati</taxon>
        <taxon>Actinomycetota</taxon>
        <taxon>Actinomycetes</taxon>
        <taxon>Mycobacteriales</taxon>
        <taxon>Nocardiaceae</taxon>
        <taxon>Williamsia</taxon>
    </lineage>
</organism>
<dbReference type="Proteomes" id="UP001432128">
    <property type="component" value="Chromosome"/>
</dbReference>
<dbReference type="GO" id="GO:0140662">
    <property type="term" value="F:ATP-dependent protein folding chaperone"/>
    <property type="evidence" value="ECO:0007669"/>
    <property type="project" value="InterPro"/>
</dbReference>
<comment type="similarity">
    <text evidence="1">Belongs to the heat shock protein 70 family.</text>
</comment>
<dbReference type="PANTHER" id="PTHR42749">
    <property type="entry name" value="CELL SHAPE-DETERMINING PROTEIN MREB"/>
    <property type="match status" value="1"/>
</dbReference>
<feature type="region of interest" description="Disordered" evidence="6">
    <location>
        <begin position="399"/>
        <end position="418"/>
    </location>
</feature>